<dbReference type="PANTHER" id="PTHR24126">
    <property type="entry name" value="ANKYRIN REPEAT, PH AND SEC7 DOMAIN CONTAINING PROTEIN SECG-RELATED"/>
    <property type="match status" value="1"/>
</dbReference>
<dbReference type="PROSITE" id="PS50088">
    <property type="entry name" value="ANK_REPEAT"/>
    <property type="match status" value="2"/>
</dbReference>
<dbReference type="InterPro" id="IPR002110">
    <property type="entry name" value="Ankyrin_rpt"/>
</dbReference>
<evidence type="ECO:0000259" key="4">
    <source>
        <dbReference type="PROSITE" id="PS50181"/>
    </source>
</evidence>
<feature type="domain" description="F-box" evidence="4">
    <location>
        <begin position="1"/>
        <end position="46"/>
    </location>
</feature>
<dbReference type="SMART" id="SM00248">
    <property type="entry name" value="ANK"/>
    <property type="match status" value="5"/>
</dbReference>
<proteinExistence type="predicted"/>
<dbReference type="PROSITE" id="PS50297">
    <property type="entry name" value="ANK_REP_REGION"/>
    <property type="match status" value="2"/>
</dbReference>
<dbReference type="SUPFAM" id="SSF48403">
    <property type="entry name" value="Ankyrin repeat"/>
    <property type="match status" value="1"/>
</dbReference>
<keyword evidence="6" id="KW-1185">Reference proteome</keyword>
<feature type="repeat" description="ANK" evidence="3">
    <location>
        <begin position="97"/>
        <end position="129"/>
    </location>
</feature>
<dbReference type="AlphaFoldDB" id="A0AAD6CKH9"/>
<accession>A0AAD6CKH9</accession>
<dbReference type="InterPro" id="IPR001810">
    <property type="entry name" value="F-box_dom"/>
</dbReference>
<feature type="repeat" description="ANK" evidence="3">
    <location>
        <begin position="130"/>
        <end position="162"/>
    </location>
</feature>
<keyword evidence="2 3" id="KW-0040">ANK repeat</keyword>
<evidence type="ECO:0000256" key="2">
    <source>
        <dbReference type="ARBA" id="ARBA00023043"/>
    </source>
</evidence>
<gene>
    <name evidence="5" type="ORF">N7494_011888</name>
</gene>
<keyword evidence="1" id="KW-0677">Repeat</keyword>
<dbReference type="PROSITE" id="PS50181">
    <property type="entry name" value="FBOX"/>
    <property type="match status" value="1"/>
</dbReference>
<evidence type="ECO:0000313" key="6">
    <source>
        <dbReference type="Proteomes" id="UP001220324"/>
    </source>
</evidence>
<protein>
    <recommendedName>
        <fullName evidence="4">F-box domain-containing protein</fullName>
    </recommendedName>
</protein>
<sequence length="459" mass="52279">MSLISLPLDVLLLITHHLRPNEINALLQSHSRLYRALNDEFYFDHVRNHDASAIFWAASTGSMVTLQRLVDAGANIQRDPAYEWIKPRFERKRQPAHKRHPISYAAINGHVNIVAKLLDLGVNIDYQDLDGRSPLSLAVREGHFELVQMLVTKGANLLSLDVDGLYPMENTSSRVSEEVEDWLFEKVQEFVDTKRLSESDMILKRHLQWMLRCAAERGDEDRVRYFLIQDGVDINFVPLQQDLVPPAGTHQPTPWRSYTTLIAALQSAPDPIRMARMLLENGADANMIIAIKDPRPTSRDFGSTYFGLYENPASAALGRDESYSLIELLLHYGLNQSNSELTLVKATYLKKTDEFRLLLENGAYYHGPLRKITDFGYQPVIDLLVERGIMSRPQTPKTDEEIIAEFDFDALLNPGPESDEVGVSIDVREEPMPRAVTPVPRTKAPWAFYLSFNLMRYQS</sequence>
<dbReference type="Pfam" id="PF12796">
    <property type="entry name" value="Ank_2"/>
    <property type="match status" value="1"/>
</dbReference>
<dbReference type="Proteomes" id="UP001220324">
    <property type="component" value="Unassembled WGS sequence"/>
</dbReference>
<dbReference type="EMBL" id="JAQIZZ010000008">
    <property type="protein sequence ID" value="KAJ5525238.1"/>
    <property type="molecule type" value="Genomic_DNA"/>
</dbReference>
<dbReference type="InterPro" id="IPR036770">
    <property type="entry name" value="Ankyrin_rpt-contain_sf"/>
</dbReference>
<evidence type="ECO:0000256" key="1">
    <source>
        <dbReference type="ARBA" id="ARBA00022737"/>
    </source>
</evidence>
<reference evidence="5 6" key="1">
    <citation type="journal article" date="2023" name="IMA Fungus">
        <title>Comparative genomic study of the Penicillium genus elucidates a diverse pangenome and 15 lateral gene transfer events.</title>
        <authorList>
            <person name="Petersen C."/>
            <person name="Sorensen T."/>
            <person name="Nielsen M.R."/>
            <person name="Sondergaard T.E."/>
            <person name="Sorensen J.L."/>
            <person name="Fitzpatrick D.A."/>
            <person name="Frisvad J.C."/>
            <person name="Nielsen K.L."/>
        </authorList>
    </citation>
    <scope>NUCLEOTIDE SEQUENCE [LARGE SCALE GENOMIC DNA]</scope>
    <source>
        <strain evidence="5 6">IBT 35679</strain>
    </source>
</reference>
<evidence type="ECO:0000313" key="5">
    <source>
        <dbReference type="EMBL" id="KAJ5525238.1"/>
    </source>
</evidence>
<evidence type="ECO:0000256" key="3">
    <source>
        <dbReference type="PROSITE-ProRule" id="PRU00023"/>
    </source>
</evidence>
<dbReference type="PANTHER" id="PTHR24126:SF14">
    <property type="entry name" value="ANK_REP_REGION DOMAIN-CONTAINING PROTEIN"/>
    <property type="match status" value="1"/>
</dbReference>
<organism evidence="5 6">
    <name type="scientific">Penicillium frequentans</name>
    <dbReference type="NCBI Taxonomy" id="3151616"/>
    <lineage>
        <taxon>Eukaryota</taxon>
        <taxon>Fungi</taxon>
        <taxon>Dikarya</taxon>
        <taxon>Ascomycota</taxon>
        <taxon>Pezizomycotina</taxon>
        <taxon>Eurotiomycetes</taxon>
        <taxon>Eurotiomycetidae</taxon>
        <taxon>Eurotiales</taxon>
        <taxon>Aspergillaceae</taxon>
        <taxon>Penicillium</taxon>
    </lineage>
</organism>
<name>A0AAD6CKH9_9EURO</name>
<dbReference type="Gene3D" id="1.25.40.20">
    <property type="entry name" value="Ankyrin repeat-containing domain"/>
    <property type="match status" value="2"/>
</dbReference>
<dbReference type="PRINTS" id="PR01415">
    <property type="entry name" value="ANKYRIN"/>
</dbReference>
<comment type="caution">
    <text evidence="5">The sequence shown here is derived from an EMBL/GenBank/DDBJ whole genome shotgun (WGS) entry which is preliminary data.</text>
</comment>